<organism evidence="4">
    <name type="scientific">marine sediment metagenome</name>
    <dbReference type="NCBI Taxonomy" id="412755"/>
    <lineage>
        <taxon>unclassified sequences</taxon>
        <taxon>metagenomes</taxon>
        <taxon>ecological metagenomes</taxon>
    </lineage>
</organism>
<evidence type="ECO:0000313" key="4">
    <source>
        <dbReference type="EMBL" id="GAI85281.1"/>
    </source>
</evidence>
<reference evidence="4" key="1">
    <citation type="journal article" date="2014" name="Front. Microbiol.">
        <title>High frequency of phylogenetically diverse reductive dehalogenase-homologous genes in deep subseafloor sedimentary metagenomes.</title>
        <authorList>
            <person name="Kawai M."/>
            <person name="Futagami T."/>
            <person name="Toyoda A."/>
            <person name="Takaki Y."/>
            <person name="Nishi S."/>
            <person name="Hori S."/>
            <person name="Arai W."/>
            <person name="Tsubouchi T."/>
            <person name="Morono Y."/>
            <person name="Uchiyama I."/>
            <person name="Ito T."/>
            <person name="Fujiyama A."/>
            <person name="Inagaki F."/>
            <person name="Takami H."/>
        </authorList>
    </citation>
    <scope>NUCLEOTIDE SEQUENCE</scope>
    <source>
        <strain evidence="4">Expedition CK06-06</strain>
    </source>
</reference>
<keyword evidence="3" id="KW-0808">Transferase</keyword>
<sequence length="410" mass="44191">MIGGLPGGQYKPLSPEGIKDIHNTSLRLLENVGMEVNCKEALDIFKEKGAEVNYDKHIVKIPCKMVEEAIDTAPSKVILYGREEKHNLVLEDKNVYFGTGGTVLNVLDWKNNQKRPSTLEDVAQFAKLVDALDNVHFYLLPLYPTELSQEAVDVNRFYAGISNTSKHVMGGIYDKEGLLETIKMAEEIAGGAEQLRKRPFISFITCVMSPLKLENTYTEFLIEIARKGLPVACPSEVLTGATGPVTLAGDLVLINAETLACATLTQLVNPGTPVIYASAASIMDMQKGIYLGAGVEPGLINAGVAQLAQNVKLPYYATAGMSDSKIPDAQAGYESAISALAVALSGANFIHDAAGNLEFCMTISFEKAVIDNDILGMVMRMVQGIKVDKETLAEDLIAKVGPAGNFLAEM</sequence>
<dbReference type="GO" id="GO:0008168">
    <property type="term" value="F:methyltransferase activity"/>
    <property type="evidence" value="ECO:0007669"/>
    <property type="project" value="UniProtKB-KW"/>
</dbReference>
<evidence type="ECO:0000256" key="3">
    <source>
        <dbReference type="ARBA" id="ARBA00022679"/>
    </source>
</evidence>
<dbReference type="Gene3D" id="3.20.20.480">
    <property type="entry name" value="Trimethylamine methyltransferase-like"/>
    <property type="match status" value="1"/>
</dbReference>
<proteinExistence type="inferred from homology"/>
<dbReference type="GO" id="GO:0032259">
    <property type="term" value="P:methylation"/>
    <property type="evidence" value="ECO:0007669"/>
    <property type="project" value="UniProtKB-KW"/>
</dbReference>
<dbReference type="AlphaFoldDB" id="X1T1L0"/>
<dbReference type="InterPro" id="IPR010426">
    <property type="entry name" value="MTTB_MeTrfase"/>
</dbReference>
<feature type="non-terminal residue" evidence="4">
    <location>
        <position position="410"/>
    </location>
</feature>
<dbReference type="Pfam" id="PF06253">
    <property type="entry name" value="MTTB"/>
    <property type="match status" value="1"/>
</dbReference>
<protein>
    <recommendedName>
        <fullName evidence="5">Trimethylamine methyltransferase</fullName>
    </recommendedName>
</protein>
<dbReference type="InterPro" id="IPR038601">
    <property type="entry name" value="MttB-like_sf"/>
</dbReference>
<gene>
    <name evidence="4" type="ORF">S12H4_14976</name>
</gene>
<evidence type="ECO:0008006" key="5">
    <source>
        <dbReference type="Google" id="ProtNLM"/>
    </source>
</evidence>
<dbReference type="EMBL" id="BARW01007166">
    <property type="protein sequence ID" value="GAI85281.1"/>
    <property type="molecule type" value="Genomic_DNA"/>
</dbReference>
<evidence type="ECO:0000256" key="1">
    <source>
        <dbReference type="ARBA" id="ARBA00007137"/>
    </source>
</evidence>
<comment type="caution">
    <text evidence="4">The sequence shown here is derived from an EMBL/GenBank/DDBJ whole genome shotgun (WGS) entry which is preliminary data.</text>
</comment>
<accession>X1T1L0</accession>
<comment type="similarity">
    <text evidence="1">Belongs to the trimethylamine methyltransferase family.</text>
</comment>
<keyword evidence="2" id="KW-0489">Methyltransferase</keyword>
<evidence type="ECO:0000256" key="2">
    <source>
        <dbReference type="ARBA" id="ARBA00022603"/>
    </source>
</evidence>
<dbReference type="GO" id="GO:0015948">
    <property type="term" value="P:methanogenesis"/>
    <property type="evidence" value="ECO:0007669"/>
    <property type="project" value="InterPro"/>
</dbReference>
<name>X1T1L0_9ZZZZ</name>